<reference evidence="1 2" key="1">
    <citation type="journal article" date="2019" name="Sci. Rep.">
        <title>Orb-weaving spider Araneus ventricosus genome elucidates the spidroin gene catalogue.</title>
        <authorList>
            <person name="Kono N."/>
            <person name="Nakamura H."/>
            <person name="Ohtoshi R."/>
            <person name="Moran D.A.P."/>
            <person name="Shinohara A."/>
            <person name="Yoshida Y."/>
            <person name="Fujiwara M."/>
            <person name="Mori M."/>
            <person name="Tomita M."/>
            <person name="Arakawa K."/>
        </authorList>
    </citation>
    <scope>NUCLEOTIDE SEQUENCE [LARGE SCALE GENOMIC DNA]</scope>
</reference>
<evidence type="ECO:0000313" key="1">
    <source>
        <dbReference type="EMBL" id="GBM16902.1"/>
    </source>
</evidence>
<protein>
    <submittedName>
        <fullName evidence="1">Uncharacterized protein</fullName>
    </submittedName>
</protein>
<keyword evidence="2" id="KW-1185">Reference proteome</keyword>
<evidence type="ECO:0000313" key="2">
    <source>
        <dbReference type="Proteomes" id="UP000499080"/>
    </source>
</evidence>
<organism evidence="1 2">
    <name type="scientific">Araneus ventricosus</name>
    <name type="common">Orbweaver spider</name>
    <name type="synonym">Epeira ventricosa</name>
    <dbReference type="NCBI Taxonomy" id="182803"/>
    <lineage>
        <taxon>Eukaryota</taxon>
        <taxon>Metazoa</taxon>
        <taxon>Ecdysozoa</taxon>
        <taxon>Arthropoda</taxon>
        <taxon>Chelicerata</taxon>
        <taxon>Arachnida</taxon>
        <taxon>Araneae</taxon>
        <taxon>Araneomorphae</taxon>
        <taxon>Entelegynae</taxon>
        <taxon>Araneoidea</taxon>
        <taxon>Araneidae</taxon>
        <taxon>Araneus</taxon>
    </lineage>
</organism>
<dbReference type="OrthoDB" id="10063284at2759"/>
<sequence length="116" mass="13534">MGYCTVVHGVTKRNFTDVDRVNKRNFTDVDRVNKRNFIGQIPYYDGRSEKHKVSLKGSSDALYKPHKGNFLDFIELLARFHPIMKQYLDRCVKSASRSYLSRRIQGELISALYKKS</sequence>
<accession>A0A4Y2DJG1</accession>
<proteinExistence type="predicted"/>
<dbReference type="AlphaFoldDB" id="A0A4Y2DJG1"/>
<name>A0A4Y2DJG1_ARAVE</name>
<comment type="caution">
    <text evidence="1">The sequence shown here is derived from an EMBL/GenBank/DDBJ whole genome shotgun (WGS) entry which is preliminary data.</text>
</comment>
<dbReference type="EMBL" id="BGPR01000381">
    <property type="protein sequence ID" value="GBM16902.1"/>
    <property type="molecule type" value="Genomic_DNA"/>
</dbReference>
<dbReference type="Proteomes" id="UP000499080">
    <property type="component" value="Unassembled WGS sequence"/>
</dbReference>
<gene>
    <name evidence="1" type="ORF">AVEN_267299_1</name>
</gene>